<proteinExistence type="predicted"/>
<name>A0ABM3QSK1_SPIOL</name>
<gene>
    <name evidence="2" type="primary">LOC110805054</name>
</gene>
<reference evidence="2" key="2">
    <citation type="submission" date="2025-08" db="UniProtKB">
        <authorList>
            <consortium name="RefSeq"/>
        </authorList>
    </citation>
    <scope>IDENTIFICATION</scope>
    <source>
        <tissue evidence="2">Leaf</tissue>
    </source>
</reference>
<organism evidence="1 2">
    <name type="scientific">Spinacia oleracea</name>
    <name type="common">Spinach</name>
    <dbReference type="NCBI Taxonomy" id="3562"/>
    <lineage>
        <taxon>Eukaryota</taxon>
        <taxon>Viridiplantae</taxon>
        <taxon>Streptophyta</taxon>
        <taxon>Embryophyta</taxon>
        <taxon>Tracheophyta</taxon>
        <taxon>Spermatophyta</taxon>
        <taxon>Magnoliopsida</taxon>
        <taxon>eudicotyledons</taxon>
        <taxon>Gunneridae</taxon>
        <taxon>Pentapetalae</taxon>
        <taxon>Caryophyllales</taxon>
        <taxon>Chenopodiaceae</taxon>
        <taxon>Chenopodioideae</taxon>
        <taxon>Anserineae</taxon>
        <taxon>Spinacia</taxon>
    </lineage>
</organism>
<dbReference type="Proteomes" id="UP000813463">
    <property type="component" value="Chromosome 5"/>
</dbReference>
<evidence type="ECO:0000313" key="1">
    <source>
        <dbReference type="Proteomes" id="UP000813463"/>
    </source>
</evidence>
<reference evidence="1" key="1">
    <citation type="journal article" date="2021" name="Nat. Commun.">
        <title>Genomic analyses provide insights into spinach domestication and the genetic basis of agronomic traits.</title>
        <authorList>
            <person name="Cai X."/>
            <person name="Sun X."/>
            <person name="Xu C."/>
            <person name="Sun H."/>
            <person name="Wang X."/>
            <person name="Ge C."/>
            <person name="Zhang Z."/>
            <person name="Wang Q."/>
            <person name="Fei Z."/>
            <person name="Jiao C."/>
            <person name="Wang Q."/>
        </authorList>
    </citation>
    <scope>NUCLEOTIDE SEQUENCE [LARGE SCALE GENOMIC DNA]</scope>
    <source>
        <strain evidence="1">cv. Varoflay</strain>
    </source>
</reference>
<evidence type="ECO:0000313" key="2">
    <source>
        <dbReference type="RefSeq" id="XP_056686344.1"/>
    </source>
</evidence>
<dbReference type="GeneID" id="110805054"/>
<sequence>MNFLKDKDVTLRLVCFTWTRIVVRYPSLSELFWPPPSWLCPDSYPYPCEEEDELIDSSSQTETSSEDEEIAADEFICESDEDCIDLFPATRAPLEISENSSMKKFQGVDVRSDFFPYLRKIWKMHDFFEDHAVRSNGLLTWALESLAKMMIILQNNMGKGKGKSPLNESQAEYLTSTLVDLQSMQFRLDWLVPIVEKALSRYKSKEPGDIVMELQVERYRLLGKLHQVEGKLADQKRVAAQSQCSVRH</sequence>
<protein>
    <submittedName>
        <fullName evidence="2">Uncharacterized protein</fullName>
    </submittedName>
</protein>
<accession>A0ABM3QSK1</accession>
<dbReference type="RefSeq" id="XP_056686344.1">
    <property type="nucleotide sequence ID" value="XM_056830366.1"/>
</dbReference>
<keyword evidence="1" id="KW-1185">Reference proteome</keyword>